<evidence type="ECO:0000256" key="1">
    <source>
        <dbReference type="SAM" id="MobiDB-lite"/>
    </source>
</evidence>
<protein>
    <submittedName>
        <fullName evidence="2">Uncharacterized protein</fullName>
    </submittedName>
</protein>
<sequence>MLCLQPASASQIPMYSSDPSHPSLQTQLPYFSCFITLKNLISQQNHFHSLEKLLLCSMASLF</sequence>
<proteinExistence type="predicted"/>
<accession>A0A0E9V8I9</accession>
<dbReference type="AlphaFoldDB" id="A0A0E9V8I9"/>
<feature type="region of interest" description="Disordered" evidence="1">
    <location>
        <begin position="1"/>
        <end position="20"/>
    </location>
</feature>
<evidence type="ECO:0000313" key="2">
    <source>
        <dbReference type="EMBL" id="JAH74347.1"/>
    </source>
</evidence>
<feature type="compositionally biased region" description="Polar residues" evidence="1">
    <location>
        <begin position="7"/>
        <end position="20"/>
    </location>
</feature>
<reference evidence="2" key="1">
    <citation type="submission" date="2014-11" db="EMBL/GenBank/DDBJ databases">
        <authorList>
            <person name="Amaro Gonzalez C."/>
        </authorList>
    </citation>
    <scope>NUCLEOTIDE SEQUENCE</scope>
</reference>
<organism evidence="2">
    <name type="scientific">Anguilla anguilla</name>
    <name type="common">European freshwater eel</name>
    <name type="synonym">Muraena anguilla</name>
    <dbReference type="NCBI Taxonomy" id="7936"/>
    <lineage>
        <taxon>Eukaryota</taxon>
        <taxon>Metazoa</taxon>
        <taxon>Chordata</taxon>
        <taxon>Craniata</taxon>
        <taxon>Vertebrata</taxon>
        <taxon>Euteleostomi</taxon>
        <taxon>Actinopterygii</taxon>
        <taxon>Neopterygii</taxon>
        <taxon>Teleostei</taxon>
        <taxon>Anguilliformes</taxon>
        <taxon>Anguillidae</taxon>
        <taxon>Anguilla</taxon>
    </lineage>
</organism>
<dbReference type="EMBL" id="GBXM01034230">
    <property type="protein sequence ID" value="JAH74347.1"/>
    <property type="molecule type" value="Transcribed_RNA"/>
</dbReference>
<name>A0A0E9V8I9_ANGAN</name>
<reference evidence="2" key="2">
    <citation type="journal article" date="2015" name="Fish Shellfish Immunol.">
        <title>Early steps in the European eel (Anguilla anguilla)-Vibrio vulnificus interaction in the gills: Role of the RtxA13 toxin.</title>
        <authorList>
            <person name="Callol A."/>
            <person name="Pajuelo D."/>
            <person name="Ebbesson L."/>
            <person name="Teles M."/>
            <person name="MacKenzie S."/>
            <person name="Amaro C."/>
        </authorList>
    </citation>
    <scope>NUCLEOTIDE SEQUENCE</scope>
</reference>